<dbReference type="GeneID" id="92938531"/>
<dbReference type="EMBL" id="SXCS01000002">
    <property type="protein sequence ID" value="NFR60521.1"/>
    <property type="molecule type" value="Genomic_DNA"/>
</dbReference>
<organism evidence="2 6">
    <name type="scientific">Clostridium sporogenes</name>
    <dbReference type="NCBI Taxonomy" id="1509"/>
    <lineage>
        <taxon>Bacteria</taxon>
        <taxon>Bacillati</taxon>
        <taxon>Bacillota</taxon>
        <taxon>Clostridia</taxon>
        <taxon>Eubacteriales</taxon>
        <taxon>Clostridiaceae</taxon>
        <taxon>Clostridium</taxon>
    </lineage>
</organism>
<evidence type="ECO:0000313" key="6">
    <source>
        <dbReference type="Proteomes" id="UP000486601"/>
    </source>
</evidence>
<dbReference type="Proteomes" id="UP000223854">
    <property type="component" value="Unassembled WGS sequence"/>
</dbReference>
<protein>
    <submittedName>
        <fullName evidence="1">Hydrogenase expression/synthesis hypA family</fullName>
    </submittedName>
</protein>
<evidence type="ECO:0000313" key="5">
    <source>
        <dbReference type="Proteomes" id="UP000223854"/>
    </source>
</evidence>
<dbReference type="Proteomes" id="UP000033052">
    <property type="component" value="Chromosome"/>
</dbReference>
<proteinExistence type="predicted"/>
<reference evidence="3 5" key="3">
    <citation type="submission" date="2017-09" db="EMBL/GenBank/DDBJ databases">
        <title>FDA dAtabase for Regulatory Grade micrObial Sequences (FDA-ARGOS): Supporting development and validation of Infectious Disease Dx tests.</title>
        <authorList>
            <person name="Kerrigan L."/>
            <person name="Long C."/>
            <person name="Tallon L.J."/>
            <person name="Sadzewicz L."/>
            <person name="Ott S."/>
            <person name="Zhao X."/>
            <person name="Nagaraj S."/>
            <person name="Vavikolanu K."/>
            <person name="Aluvathingal J."/>
            <person name="Nadendla S."/>
            <person name="Sichtig H."/>
        </authorList>
    </citation>
    <scope>NUCLEOTIDE SEQUENCE [LARGE SCALE GENOMIC DNA]</scope>
    <source>
        <strain evidence="3 5">FDAARGOS_423</strain>
    </source>
</reference>
<evidence type="ECO:0000313" key="3">
    <source>
        <dbReference type="EMBL" id="PHH00292.1"/>
    </source>
</evidence>
<sequence>MHDTFLIDQIWVKVQEICKENKIEKLTKVVVTVNNNSHVNKENLYNHITKCNSKLVDENIKIVVERQPIEEQTAIIESLEGDVSEA</sequence>
<reference evidence="1 4" key="2">
    <citation type="journal article" date="2015" name="PLoS ONE">
        <title>A universal mariner transposon system for forward genetic studies in the genus clostridium.</title>
        <authorList>
            <person name="Zhang Y."/>
            <person name="Grosse-Honebrink A."/>
            <person name="Minton N.P."/>
        </authorList>
    </citation>
    <scope>NUCLEOTIDE SEQUENCE [LARGE SCALE GENOMIC DNA]</scope>
    <source>
        <strain evidence="1 4">NCIMB 10696</strain>
    </source>
</reference>
<dbReference type="Proteomes" id="UP000486601">
    <property type="component" value="Unassembled WGS sequence"/>
</dbReference>
<evidence type="ECO:0000313" key="4">
    <source>
        <dbReference type="Proteomes" id="UP000033052"/>
    </source>
</evidence>
<reference evidence="2 6" key="4">
    <citation type="submission" date="2019-04" db="EMBL/GenBank/DDBJ databases">
        <title>Genome sequencing of Clostridium botulinum Groups I-IV and Clostridium butyricum.</title>
        <authorList>
            <person name="Brunt J."/>
            <person name="Van Vliet A.H.M."/>
            <person name="Stringer S.C."/>
            <person name="Carter A.T."/>
            <person name="Peck M.W."/>
        </authorList>
    </citation>
    <scope>NUCLEOTIDE SEQUENCE [LARGE SCALE GENOMIC DNA]</scope>
    <source>
        <strain evidence="2 6">IFR 18/108</strain>
    </source>
</reference>
<accession>A0A7X5P6Z5</accession>
<keyword evidence="5" id="KW-1185">Reference proteome</keyword>
<evidence type="ECO:0000313" key="2">
    <source>
        <dbReference type="EMBL" id="NFR60521.1"/>
    </source>
</evidence>
<dbReference type="AlphaFoldDB" id="A0A7X5P6Z5"/>
<dbReference type="RefSeq" id="WP_003493665.1">
    <property type="nucleotide sequence ID" value="NZ_CBCRVC010000017.1"/>
</dbReference>
<dbReference type="EMBL" id="CP009225">
    <property type="protein sequence ID" value="AKC62547.1"/>
    <property type="molecule type" value="Genomic_DNA"/>
</dbReference>
<dbReference type="Gene3D" id="3.30.2320.50">
    <property type="match status" value="1"/>
</dbReference>
<dbReference type="KEGG" id="cld:CLSPO_c18270"/>
<name>A0A7X5P6Z5_CLOSG</name>
<dbReference type="EMBL" id="PDLH01000007">
    <property type="protein sequence ID" value="PHH00292.1"/>
    <property type="molecule type" value="Genomic_DNA"/>
</dbReference>
<gene>
    <name evidence="1" type="ORF">CLSPO_c18270</name>
    <name evidence="3" type="ORF">CRX47_10710</name>
    <name evidence="2" type="ORF">FDF70_03195</name>
</gene>
<evidence type="ECO:0000313" key="1">
    <source>
        <dbReference type="EMBL" id="AKC62547.1"/>
    </source>
</evidence>
<reference evidence="1" key="1">
    <citation type="submission" date="2014-08" db="EMBL/GenBank/DDBJ databases">
        <authorList>
            <person name="Kubiak A."/>
            <person name="Poehlein A."/>
            <person name="Daniel R."/>
            <person name="Minton N.P."/>
        </authorList>
    </citation>
    <scope>NUCLEOTIDE SEQUENCE</scope>
    <source>
        <strain evidence="1">NCIMB 10696</strain>
    </source>
</reference>